<accession>A0A8H6MPZ0</accession>
<sequence>MYNLCCSPQNEGSHGSRASEAIRSRIIQAALREFAEAWGGYVSAYNPEPNRMFDIQNEANLLNVADRESTNQTQHCVWLVLRPRCWVLR</sequence>
<comment type="caution">
    <text evidence="1">The sequence shown here is derived from an EMBL/GenBank/DDBJ whole genome shotgun (WGS) entry which is preliminary data.</text>
</comment>
<dbReference type="EMBL" id="WIGN01000198">
    <property type="protein sequence ID" value="KAF6804827.1"/>
    <property type="molecule type" value="Genomic_DNA"/>
</dbReference>
<organism evidence="1 2">
    <name type="scientific">Colletotrichum sojae</name>
    <dbReference type="NCBI Taxonomy" id="2175907"/>
    <lineage>
        <taxon>Eukaryota</taxon>
        <taxon>Fungi</taxon>
        <taxon>Dikarya</taxon>
        <taxon>Ascomycota</taxon>
        <taxon>Pezizomycotina</taxon>
        <taxon>Sordariomycetes</taxon>
        <taxon>Hypocreomycetidae</taxon>
        <taxon>Glomerellales</taxon>
        <taxon>Glomerellaceae</taxon>
        <taxon>Colletotrichum</taxon>
        <taxon>Colletotrichum orchidearum species complex</taxon>
    </lineage>
</organism>
<proteinExistence type="predicted"/>
<name>A0A8H6MPZ0_9PEZI</name>
<keyword evidence="2" id="KW-1185">Reference proteome</keyword>
<evidence type="ECO:0000313" key="1">
    <source>
        <dbReference type="EMBL" id="KAF6804827.1"/>
    </source>
</evidence>
<protein>
    <submittedName>
        <fullName evidence="1">Uncharacterized protein</fullName>
    </submittedName>
</protein>
<gene>
    <name evidence="1" type="ORF">CSOJ01_09921</name>
</gene>
<dbReference type="Proteomes" id="UP000652219">
    <property type="component" value="Unassembled WGS sequence"/>
</dbReference>
<evidence type="ECO:0000313" key="2">
    <source>
        <dbReference type="Proteomes" id="UP000652219"/>
    </source>
</evidence>
<dbReference type="AlphaFoldDB" id="A0A8H6MPZ0"/>
<reference evidence="1 2" key="1">
    <citation type="journal article" date="2020" name="Phytopathology">
        <title>Genome Sequence Resources of Colletotrichum truncatum, C. plurivorum, C. musicola, and C. sojae: Four Species Pathogenic to Soybean (Glycine max).</title>
        <authorList>
            <person name="Rogerio F."/>
            <person name="Boufleur T.R."/>
            <person name="Ciampi-Guillardi M."/>
            <person name="Sukno S.A."/>
            <person name="Thon M.R."/>
            <person name="Massola Junior N.S."/>
            <person name="Baroncelli R."/>
        </authorList>
    </citation>
    <scope>NUCLEOTIDE SEQUENCE [LARGE SCALE GENOMIC DNA]</scope>
    <source>
        <strain evidence="1 2">LFN0009</strain>
    </source>
</reference>